<gene>
    <name evidence="6" type="ORF">DFP95_104221</name>
</gene>
<dbReference type="PROSITE" id="PS51677">
    <property type="entry name" value="NODB"/>
    <property type="match status" value="1"/>
</dbReference>
<dbReference type="InterPro" id="IPR050248">
    <property type="entry name" value="Polysacc_deacetylase_ArnD"/>
</dbReference>
<feature type="compositionally biased region" description="Polar residues" evidence="3">
    <location>
        <begin position="53"/>
        <end position="79"/>
    </location>
</feature>
<feature type="region of interest" description="Disordered" evidence="3">
    <location>
        <begin position="46"/>
        <end position="82"/>
    </location>
</feature>
<keyword evidence="4" id="KW-1133">Transmembrane helix</keyword>
<dbReference type="RefSeq" id="WP_115992511.1">
    <property type="nucleotide sequence ID" value="NZ_QRDY01000004.1"/>
</dbReference>
<dbReference type="Pfam" id="PF01522">
    <property type="entry name" value="Polysacc_deac_1"/>
    <property type="match status" value="1"/>
</dbReference>
<keyword evidence="4" id="KW-0812">Transmembrane</keyword>
<dbReference type="GO" id="GO:0016020">
    <property type="term" value="C:membrane"/>
    <property type="evidence" value="ECO:0007669"/>
    <property type="project" value="TreeGrafter"/>
</dbReference>
<evidence type="ECO:0000256" key="3">
    <source>
        <dbReference type="SAM" id="MobiDB-lite"/>
    </source>
</evidence>
<dbReference type="InterPro" id="IPR002509">
    <property type="entry name" value="NODB_dom"/>
</dbReference>
<dbReference type="SUPFAM" id="SSF88713">
    <property type="entry name" value="Glycoside hydrolase/deacetylase"/>
    <property type="match status" value="1"/>
</dbReference>
<evidence type="ECO:0000256" key="2">
    <source>
        <dbReference type="ARBA" id="ARBA00022801"/>
    </source>
</evidence>
<comment type="caution">
    <text evidence="6">The sequence shown here is derived from an EMBL/GenBank/DDBJ whole genome shotgun (WGS) entry which is preliminary data.</text>
</comment>
<dbReference type="Gene3D" id="3.20.20.370">
    <property type="entry name" value="Glycoside hydrolase/deacetylase"/>
    <property type="match status" value="1"/>
</dbReference>
<dbReference type="GO" id="GO:0005975">
    <property type="term" value="P:carbohydrate metabolic process"/>
    <property type="evidence" value="ECO:0007669"/>
    <property type="project" value="InterPro"/>
</dbReference>
<reference evidence="6 7" key="1">
    <citation type="submission" date="2018-07" db="EMBL/GenBank/DDBJ databases">
        <title>Genomic Encyclopedia of Type Strains, Phase III (KMG-III): the genomes of soil and plant-associated and newly described type strains.</title>
        <authorList>
            <person name="Whitman W."/>
        </authorList>
    </citation>
    <scope>NUCLEOTIDE SEQUENCE [LARGE SCALE GENOMIC DNA]</scope>
    <source>
        <strain evidence="6 7">CECT 8236</strain>
    </source>
</reference>
<dbReference type="PANTHER" id="PTHR10587:SF133">
    <property type="entry name" value="CHITIN DEACETYLASE 1-RELATED"/>
    <property type="match status" value="1"/>
</dbReference>
<dbReference type="InterPro" id="IPR011330">
    <property type="entry name" value="Glyco_hydro/deAcase_b/a-brl"/>
</dbReference>
<keyword evidence="2" id="KW-0378">Hydrolase</keyword>
<keyword evidence="7" id="KW-1185">Reference proteome</keyword>
<dbReference type="Proteomes" id="UP000256869">
    <property type="component" value="Unassembled WGS sequence"/>
</dbReference>
<evidence type="ECO:0000313" key="7">
    <source>
        <dbReference type="Proteomes" id="UP000256869"/>
    </source>
</evidence>
<accession>A0A3D9INF6</accession>
<protein>
    <submittedName>
        <fullName evidence="6">Peptidoglycan/xylan/chitin deacetylase (PgdA/CDA1 family)</fullName>
    </submittedName>
</protein>
<dbReference type="PANTHER" id="PTHR10587">
    <property type="entry name" value="GLYCOSYL TRANSFERASE-RELATED"/>
    <property type="match status" value="1"/>
</dbReference>
<keyword evidence="4" id="KW-0472">Membrane</keyword>
<dbReference type="GO" id="GO:0046872">
    <property type="term" value="F:metal ion binding"/>
    <property type="evidence" value="ECO:0007669"/>
    <property type="project" value="UniProtKB-KW"/>
</dbReference>
<keyword evidence="1" id="KW-0479">Metal-binding</keyword>
<proteinExistence type="predicted"/>
<dbReference type="OrthoDB" id="2649545at2"/>
<evidence type="ECO:0000256" key="4">
    <source>
        <dbReference type="SAM" id="Phobius"/>
    </source>
</evidence>
<dbReference type="AlphaFoldDB" id="A0A3D9INF6"/>
<feature type="domain" description="NodB homology" evidence="5">
    <location>
        <begin position="91"/>
        <end position="273"/>
    </location>
</feature>
<evidence type="ECO:0000313" key="6">
    <source>
        <dbReference type="EMBL" id="RED63227.1"/>
    </source>
</evidence>
<evidence type="ECO:0000259" key="5">
    <source>
        <dbReference type="PROSITE" id="PS51677"/>
    </source>
</evidence>
<sequence length="285" mass="31694">MKEVIPVRRKHRKRIRLARFVVLLLFILIISGTIVAFGDNFSNREGSAISPRTVGSENTQSSIGPEPSPSSDQTVTPSHNKIFYNGTSEGKKVALTFDDGPDTIATPKILDILKENGIKATFFIVGTQAEAHPDMVRRIEEEGHAIGNHSWSHPHFDKMTKEEALQQIDDVQEQLKSIIGYSPSMVRPPYGALTKDEEKAIHEKGLDIVNWSVDTMDWSGASAKKIMELVHEELYPGGIILQHCFGGKDHLSNTIEALEQMIPELQEQGYTFVSVPELLGIPDKL</sequence>
<dbReference type="CDD" id="cd10917">
    <property type="entry name" value="CE4_NodB_like_6s_7s"/>
    <property type="match status" value="1"/>
</dbReference>
<dbReference type="GO" id="GO:0016810">
    <property type="term" value="F:hydrolase activity, acting on carbon-nitrogen (but not peptide) bonds"/>
    <property type="evidence" value="ECO:0007669"/>
    <property type="project" value="InterPro"/>
</dbReference>
<dbReference type="EMBL" id="QRDY01000004">
    <property type="protein sequence ID" value="RED63227.1"/>
    <property type="molecule type" value="Genomic_DNA"/>
</dbReference>
<feature type="transmembrane region" description="Helical" evidence="4">
    <location>
        <begin position="20"/>
        <end position="38"/>
    </location>
</feature>
<organism evidence="6 7">
    <name type="scientific">Cohnella lupini</name>
    <dbReference type="NCBI Taxonomy" id="1294267"/>
    <lineage>
        <taxon>Bacteria</taxon>
        <taxon>Bacillati</taxon>
        <taxon>Bacillota</taxon>
        <taxon>Bacilli</taxon>
        <taxon>Bacillales</taxon>
        <taxon>Paenibacillaceae</taxon>
        <taxon>Cohnella</taxon>
    </lineage>
</organism>
<name>A0A3D9INF6_9BACL</name>
<evidence type="ECO:0000256" key="1">
    <source>
        <dbReference type="ARBA" id="ARBA00022723"/>
    </source>
</evidence>